<feature type="non-terminal residue" evidence="1">
    <location>
        <position position="58"/>
    </location>
</feature>
<dbReference type="EMBL" id="CABIJS010000032">
    <property type="protein sequence ID" value="VUZ40194.1"/>
    <property type="molecule type" value="Genomic_DNA"/>
</dbReference>
<dbReference type="AlphaFoldDB" id="A0A564Y0V7"/>
<organism evidence="1 2">
    <name type="scientific">Hymenolepis diminuta</name>
    <name type="common">Rat tapeworm</name>
    <dbReference type="NCBI Taxonomy" id="6216"/>
    <lineage>
        <taxon>Eukaryota</taxon>
        <taxon>Metazoa</taxon>
        <taxon>Spiralia</taxon>
        <taxon>Lophotrochozoa</taxon>
        <taxon>Platyhelminthes</taxon>
        <taxon>Cestoda</taxon>
        <taxon>Eucestoda</taxon>
        <taxon>Cyclophyllidea</taxon>
        <taxon>Hymenolepididae</taxon>
        <taxon>Hymenolepis</taxon>
    </lineage>
</organism>
<gene>
    <name evidence="1" type="ORF">WMSIL1_LOCUS1306</name>
</gene>
<protein>
    <submittedName>
        <fullName evidence="1">Uncharacterized protein</fullName>
    </submittedName>
</protein>
<accession>A0A564Y0V7</accession>
<keyword evidence="2" id="KW-1185">Reference proteome</keyword>
<evidence type="ECO:0000313" key="2">
    <source>
        <dbReference type="Proteomes" id="UP000321570"/>
    </source>
</evidence>
<sequence length="58" mass="6795">MADLARNTQATLTNALSKLEETLYNTNTRHCKKLEPVYKMFEKRVLESLVNIVLKNIW</sequence>
<name>A0A564Y0V7_HYMDI</name>
<reference evidence="1 2" key="1">
    <citation type="submission" date="2019-07" db="EMBL/GenBank/DDBJ databases">
        <authorList>
            <person name="Jastrzebski P J."/>
            <person name="Paukszto L."/>
            <person name="Jastrzebski P J."/>
        </authorList>
    </citation>
    <scope>NUCLEOTIDE SEQUENCE [LARGE SCALE GENOMIC DNA]</scope>
    <source>
        <strain evidence="1 2">WMS-il1</strain>
    </source>
</reference>
<evidence type="ECO:0000313" key="1">
    <source>
        <dbReference type="EMBL" id="VUZ40194.1"/>
    </source>
</evidence>
<proteinExistence type="predicted"/>
<dbReference type="Proteomes" id="UP000321570">
    <property type="component" value="Unassembled WGS sequence"/>
</dbReference>